<dbReference type="SUPFAM" id="SSF49777">
    <property type="entry name" value="PEBP-like"/>
    <property type="match status" value="1"/>
</dbReference>
<dbReference type="InterPro" id="IPR036610">
    <property type="entry name" value="PEBP-like_sf"/>
</dbReference>
<name>A0ABD5Z063_9EURY</name>
<reference evidence="3" key="3">
    <citation type="submission" date="2024-09" db="EMBL/GenBank/DDBJ databases">
        <authorList>
            <person name="Sun Q."/>
        </authorList>
    </citation>
    <scope>NUCLEOTIDE SEQUENCE</scope>
    <source>
        <strain evidence="3">NBRC 114356</strain>
    </source>
</reference>
<dbReference type="PANTHER" id="PTHR30289">
    <property type="entry name" value="UNCHARACTERIZED PROTEIN YBCL-RELATED"/>
    <property type="match status" value="1"/>
</dbReference>
<dbReference type="Proteomes" id="UP001596447">
    <property type="component" value="Unassembled WGS sequence"/>
</dbReference>
<dbReference type="AlphaFoldDB" id="A0ABD5Z063"/>
<dbReference type="Gene3D" id="3.90.280.10">
    <property type="entry name" value="PEBP-like"/>
    <property type="match status" value="1"/>
</dbReference>
<evidence type="ECO:0000313" key="3">
    <source>
        <dbReference type="EMBL" id="MFC7198545.1"/>
    </source>
</evidence>
<keyword evidence="3" id="KW-0649">Protein kinase inhibitor</keyword>
<reference evidence="4" key="2">
    <citation type="journal article" date="2019" name="Int. J. Syst. Evol. Microbiol.">
        <title>The Global Catalogue of Microorganisms (GCM) 10K type strain sequencing project: providing services to taxonomists for standard genome sequencing and annotation.</title>
        <authorList>
            <consortium name="The Broad Institute Genomics Platform"/>
            <consortium name="The Broad Institute Genome Sequencing Center for Infectious Disease"/>
            <person name="Wu L."/>
            <person name="Ma J."/>
        </authorList>
    </citation>
    <scope>NUCLEOTIDE SEQUENCE [LARGE SCALE GENOMIC DNA]</scope>
    <source>
        <strain evidence="4">XZGYJ-43</strain>
    </source>
</reference>
<dbReference type="RefSeq" id="WP_382267824.1">
    <property type="nucleotide sequence ID" value="NZ_JBHTAR010000004.1"/>
</dbReference>
<dbReference type="EMBL" id="JBHTAR010000004">
    <property type="protein sequence ID" value="MFC7198360.1"/>
    <property type="molecule type" value="Genomic_DNA"/>
</dbReference>
<dbReference type="InterPro" id="IPR005247">
    <property type="entry name" value="YbhB_YbcL/LppC-like"/>
</dbReference>
<dbReference type="InterPro" id="IPR008914">
    <property type="entry name" value="PEBP"/>
</dbReference>
<organism evidence="3 4">
    <name type="scientific">Halospeciosus flavus</name>
    <dbReference type="NCBI Taxonomy" id="3032283"/>
    <lineage>
        <taxon>Archaea</taxon>
        <taxon>Methanobacteriati</taxon>
        <taxon>Methanobacteriota</taxon>
        <taxon>Stenosarchaea group</taxon>
        <taxon>Halobacteria</taxon>
        <taxon>Halobacteriales</taxon>
        <taxon>Halobacteriaceae</taxon>
        <taxon>Halospeciosus</taxon>
    </lineage>
</organism>
<evidence type="ECO:0000313" key="4">
    <source>
        <dbReference type="Proteomes" id="UP001596447"/>
    </source>
</evidence>
<feature type="region of interest" description="Disordered" evidence="1">
    <location>
        <begin position="75"/>
        <end position="106"/>
    </location>
</feature>
<accession>A0ABD5Z063</accession>
<sequence length="151" mass="16734">MTDLILRSPAFEDGDRIPDRYGYTEENINPPLTIEGVPAESASLVLIVDSPNPSSSRKDVWNHWLVWDIPPTLEEIPEGWDPEQATEGQNDFGEHGYGGPNPTGQEQTYRFRLYALETTLGLPSVTEKEELVDAVVGNILDKTRLEGTAAP</sequence>
<dbReference type="PANTHER" id="PTHR30289:SF1">
    <property type="entry name" value="PEBP (PHOSPHATIDYLETHANOLAMINE-BINDING PROTEIN) FAMILY PROTEIN"/>
    <property type="match status" value="1"/>
</dbReference>
<dbReference type="Pfam" id="PF01161">
    <property type="entry name" value="PBP"/>
    <property type="match status" value="1"/>
</dbReference>
<proteinExistence type="predicted"/>
<evidence type="ECO:0000313" key="2">
    <source>
        <dbReference type="EMBL" id="MFC7198360.1"/>
    </source>
</evidence>
<dbReference type="CDD" id="cd00865">
    <property type="entry name" value="PEBP_bact_arch"/>
    <property type="match status" value="1"/>
</dbReference>
<gene>
    <name evidence="2" type="ORF">ACFQJ9_02590</name>
    <name evidence="3" type="ORF">ACFQJ9_03630</name>
</gene>
<dbReference type="NCBIfam" id="TIGR00481">
    <property type="entry name" value="YbhB/YbcL family Raf kinase inhibitor-like protein"/>
    <property type="match status" value="1"/>
</dbReference>
<protein>
    <submittedName>
        <fullName evidence="3">YbhB/YbcL family Raf kinase inhibitor-like protein</fullName>
    </submittedName>
</protein>
<dbReference type="GO" id="GO:0004860">
    <property type="term" value="F:protein kinase inhibitor activity"/>
    <property type="evidence" value="ECO:0007669"/>
    <property type="project" value="UniProtKB-KW"/>
</dbReference>
<evidence type="ECO:0000256" key="1">
    <source>
        <dbReference type="SAM" id="MobiDB-lite"/>
    </source>
</evidence>
<comment type="caution">
    <text evidence="3">The sequence shown here is derived from an EMBL/GenBank/DDBJ whole genome shotgun (WGS) entry which is preliminary data.</text>
</comment>
<dbReference type="EMBL" id="JBHTAR010000004">
    <property type="protein sequence ID" value="MFC7198545.1"/>
    <property type="molecule type" value="Genomic_DNA"/>
</dbReference>
<reference evidence="3" key="1">
    <citation type="journal article" date="2014" name="Int. J. Syst. Evol. Microbiol.">
        <title>Complete genome sequence of Corynebacterium casei LMG S-19264T (=DSM 44701T), isolated from a smear-ripened cheese.</title>
        <authorList>
            <consortium name="US DOE Joint Genome Institute (JGI-PGF)"/>
            <person name="Walter F."/>
            <person name="Albersmeier A."/>
            <person name="Kalinowski J."/>
            <person name="Ruckert C."/>
        </authorList>
    </citation>
    <scope>NUCLEOTIDE SEQUENCE [LARGE SCALE GENOMIC DNA]</scope>
    <source>
        <strain evidence="3">NBRC 114356</strain>
    </source>
</reference>
<keyword evidence="4" id="KW-1185">Reference proteome</keyword>